<feature type="domain" description="Legume lectin" evidence="1">
    <location>
        <begin position="604"/>
        <end position="802"/>
    </location>
</feature>
<dbReference type="InterPro" id="IPR032109">
    <property type="entry name" value="Big_3_5"/>
</dbReference>
<feature type="domain" description="Legume lectin" evidence="1">
    <location>
        <begin position="424"/>
        <end position="596"/>
    </location>
</feature>
<dbReference type="InterPro" id="IPR013320">
    <property type="entry name" value="ConA-like_dom_sf"/>
</dbReference>
<dbReference type="Proteomes" id="UP000253606">
    <property type="component" value="Plasmid pACPOL4"/>
</dbReference>
<dbReference type="PANTHER" id="PTHR35580:SF1">
    <property type="entry name" value="PHYTASE-LIKE DOMAIN-CONTAINING PROTEIN"/>
    <property type="match status" value="1"/>
</dbReference>
<accession>A0A2Z5GBP2</accession>
<organism evidence="4 5">
    <name type="scientific">Acidisarcina polymorpha</name>
    <dbReference type="NCBI Taxonomy" id="2211140"/>
    <lineage>
        <taxon>Bacteria</taxon>
        <taxon>Pseudomonadati</taxon>
        <taxon>Acidobacteriota</taxon>
        <taxon>Terriglobia</taxon>
        <taxon>Terriglobales</taxon>
        <taxon>Acidobacteriaceae</taxon>
        <taxon>Acidisarcina</taxon>
    </lineage>
</organism>
<geneLocation type="plasmid" evidence="5">
    <name>pacpol4</name>
</geneLocation>
<evidence type="ECO:0000259" key="3">
    <source>
        <dbReference type="Pfam" id="PF16640"/>
    </source>
</evidence>
<protein>
    <submittedName>
        <fullName evidence="4">T1SS secreted agglutinin RTX</fullName>
    </submittedName>
</protein>
<dbReference type="EMBL" id="CP030843">
    <property type="protein sequence ID" value="AXC16144.1"/>
    <property type="molecule type" value="Genomic_DNA"/>
</dbReference>
<reference evidence="4 5" key="1">
    <citation type="journal article" date="2018" name="Front. Microbiol.">
        <title>Hydrolytic Capabilities as a Key to Environmental Success: Chitinolytic and Cellulolytic Acidobacteria From Acidic Sub-arctic Soils and Boreal Peatlands.</title>
        <authorList>
            <person name="Belova S.E."/>
            <person name="Ravin N.V."/>
            <person name="Pankratov T.A."/>
            <person name="Rakitin A.L."/>
            <person name="Ivanova A.A."/>
            <person name="Beletsky A.V."/>
            <person name="Mardanov A.V."/>
            <person name="Sinninghe Damste J.S."/>
            <person name="Dedysh S.N."/>
        </authorList>
    </citation>
    <scope>NUCLEOTIDE SEQUENCE [LARGE SCALE GENOMIC DNA]</scope>
    <source>
        <strain evidence="4 5">SBC82</strain>
        <plasmid evidence="5">pacpol4</plasmid>
    </source>
</reference>
<dbReference type="AlphaFoldDB" id="A0A2Z5GBP2"/>
<dbReference type="Pfam" id="PF00139">
    <property type="entry name" value="Lectin_legB"/>
    <property type="match status" value="2"/>
</dbReference>
<dbReference type="KEGG" id="abas:ACPOL_6940"/>
<dbReference type="InterPro" id="IPR001220">
    <property type="entry name" value="Legume_lectin_dom"/>
</dbReference>
<dbReference type="Pfam" id="PF13290">
    <property type="entry name" value="CHB_HEX_C_1"/>
    <property type="match status" value="1"/>
</dbReference>
<feature type="domain" description="GH29D-like beta-sandwich" evidence="2">
    <location>
        <begin position="306"/>
        <end position="373"/>
    </location>
</feature>
<sequence>MTAIAVDSSGDAYITGGTISLNFPVTANAFQKANNSIGTSMSFVSKINPKGTSFVYSTYLGGTNFGQGNGIAVDTTGEATVTGFTYDENIFPLTPDAFQSQNQTTSYSAGANAFLTRLNRDGSALIYSTFLGGHFEADGLAVAVDSAGDAYLTGSTLGGAFPVSVGAFQPKYSGNSNHDYYNAFVSKFYFGTLPASLATTTTLSTSTNTVQEGVPFTLTAHVALADGTAVTRGSVNFVFNGNDYGTVVLDSAGDAIDTRTVDLPGKYTVSGDYVGVSDELPKYGPSTSPSVTLTVLSQVAPPVFTPAGGIDYNRVEEVSLSSATLGASIYYTINGGTPTSSSILFNSYNPITIVGTMKIQAIAVYNGTSSAVASATYTSPTYPTTPIINFSQGFPLTAGVMTTNGSASLSYGRLGLAMSNGYDEAASSFYATQVNVQSFTTDFNFEVTGAADGFTFTIQNAGPNALGGDGAGLGFVTIQKSLAIKFDIYNNVGEGADSTGLYIWGRTPTVPAINLSGTGIDLGNNQIYVAHLTYDGAILNLTITNLHTRASFSHFWEINIPSTVGGATAYVGFTGSTGGDASDISLNSWTYESGLPAAPNFATGFEDGNGVYLNGTAVPSRSTVRLTSGLKNQAGSLFFPNALNIRSFTSKFGFQITNPSADGLTFTIQGVGPTALGGTGGGLGYNTIPKSVALKFDLFNNAGEGVNSTGTYTGGTTPTLPSVDLTGTGIDLHSGDPMTVDLSYNGIVLTMTITDQITKAHYTHPFTVDIPAAVGGTTAFVGFTGATGGETSKQSILTWTFTPGS</sequence>
<dbReference type="GO" id="GO:0030246">
    <property type="term" value="F:carbohydrate binding"/>
    <property type="evidence" value="ECO:0007669"/>
    <property type="project" value="InterPro"/>
</dbReference>
<evidence type="ECO:0000259" key="2">
    <source>
        <dbReference type="Pfam" id="PF13290"/>
    </source>
</evidence>
<dbReference type="Pfam" id="PF16640">
    <property type="entry name" value="Big_3_5"/>
    <property type="match status" value="1"/>
</dbReference>
<dbReference type="InterPro" id="IPR059177">
    <property type="entry name" value="GH29D-like_dom"/>
</dbReference>
<feature type="domain" description="Bacterial Ig-like" evidence="3">
    <location>
        <begin position="203"/>
        <end position="295"/>
    </location>
</feature>
<dbReference type="PANTHER" id="PTHR35580">
    <property type="entry name" value="CELL SURFACE GLYCOPROTEIN (S-LAYER PROTEIN)-LIKE PROTEIN"/>
    <property type="match status" value="1"/>
</dbReference>
<evidence type="ECO:0000259" key="1">
    <source>
        <dbReference type="Pfam" id="PF00139"/>
    </source>
</evidence>
<name>A0A2Z5GBP2_9BACT</name>
<dbReference type="SUPFAM" id="SSF49899">
    <property type="entry name" value="Concanavalin A-like lectins/glucanases"/>
    <property type="match status" value="2"/>
</dbReference>
<evidence type="ECO:0000313" key="4">
    <source>
        <dbReference type="EMBL" id="AXC16144.1"/>
    </source>
</evidence>
<dbReference type="InterPro" id="IPR052918">
    <property type="entry name" value="Motility_Chemotaxis_Reg"/>
</dbReference>
<dbReference type="RefSeq" id="WP_338026817.1">
    <property type="nucleotide sequence ID" value="NZ_CP030843.1"/>
</dbReference>
<gene>
    <name evidence="4" type="ORF">ACPOL_6940</name>
</gene>
<keyword evidence="5" id="KW-1185">Reference proteome</keyword>
<proteinExistence type="predicted"/>
<keyword evidence="4" id="KW-0614">Plasmid</keyword>
<dbReference type="Gene3D" id="2.60.120.200">
    <property type="match status" value="2"/>
</dbReference>
<evidence type="ECO:0000313" key="5">
    <source>
        <dbReference type="Proteomes" id="UP000253606"/>
    </source>
</evidence>